<dbReference type="Proteomes" id="UP000245938">
    <property type="component" value="Unassembled WGS sequence"/>
</dbReference>
<evidence type="ECO:0000313" key="2">
    <source>
        <dbReference type="EMBL" id="PWI25895.1"/>
    </source>
</evidence>
<dbReference type="AlphaFoldDB" id="A0A2U3AMZ2"/>
<name>A0A2U3AMZ2_9BACL</name>
<feature type="transmembrane region" description="Helical" evidence="1">
    <location>
        <begin position="5"/>
        <end position="22"/>
    </location>
</feature>
<feature type="transmembrane region" description="Helical" evidence="1">
    <location>
        <begin position="94"/>
        <end position="111"/>
    </location>
</feature>
<feature type="transmembrane region" description="Helical" evidence="1">
    <location>
        <begin position="61"/>
        <end position="82"/>
    </location>
</feature>
<keyword evidence="1" id="KW-1133">Transmembrane helix</keyword>
<reference evidence="2 3" key="1">
    <citation type="submission" date="2018-05" db="EMBL/GenBank/DDBJ databases">
        <title>Kurthia sibirica genome sequence.</title>
        <authorList>
            <person name="Maclea K.S."/>
            <person name="Goen A.E."/>
        </authorList>
    </citation>
    <scope>NUCLEOTIDE SEQUENCE [LARGE SCALE GENOMIC DNA]</scope>
    <source>
        <strain evidence="2 3">ATCC 49154</strain>
    </source>
</reference>
<dbReference type="OrthoDB" id="2456659at2"/>
<keyword evidence="3" id="KW-1185">Reference proteome</keyword>
<organism evidence="2 3">
    <name type="scientific">Kurthia sibirica</name>
    <dbReference type="NCBI Taxonomy" id="202750"/>
    <lineage>
        <taxon>Bacteria</taxon>
        <taxon>Bacillati</taxon>
        <taxon>Bacillota</taxon>
        <taxon>Bacilli</taxon>
        <taxon>Bacillales</taxon>
        <taxon>Caryophanaceae</taxon>
        <taxon>Kurthia</taxon>
    </lineage>
</organism>
<keyword evidence="1" id="KW-0812">Transmembrane</keyword>
<dbReference type="RefSeq" id="WP_109305316.1">
    <property type="nucleotide sequence ID" value="NZ_BJUF01000024.1"/>
</dbReference>
<comment type="caution">
    <text evidence="2">The sequence shown here is derived from an EMBL/GenBank/DDBJ whole genome shotgun (WGS) entry which is preliminary data.</text>
</comment>
<feature type="transmembrane region" description="Helical" evidence="1">
    <location>
        <begin position="28"/>
        <end position="49"/>
    </location>
</feature>
<gene>
    <name evidence="2" type="ORF">DEX24_05005</name>
</gene>
<accession>A0A2U3AMZ2</accession>
<dbReference type="EMBL" id="QFVR01000005">
    <property type="protein sequence ID" value="PWI25895.1"/>
    <property type="molecule type" value="Genomic_DNA"/>
</dbReference>
<proteinExistence type="predicted"/>
<protein>
    <submittedName>
        <fullName evidence="2">Uncharacterized protein</fullName>
    </submittedName>
</protein>
<sequence>MEKKLLIISFFIFITTIYLDFFKPNINLTILLFILVITLILSTLFSRNSKYAWKINTKNELILTISTSTILMILIITFYLLGGYSQRGINPTNYIIWILYFFTLLSAYKRFTKKQKE</sequence>
<evidence type="ECO:0000256" key="1">
    <source>
        <dbReference type="SAM" id="Phobius"/>
    </source>
</evidence>
<evidence type="ECO:0000313" key="3">
    <source>
        <dbReference type="Proteomes" id="UP000245938"/>
    </source>
</evidence>
<keyword evidence="1" id="KW-0472">Membrane</keyword>